<keyword evidence="4 7" id="KW-0833">Ubl conjugation pathway</keyword>
<evidence type="ECO:0000256" key="2">
    <source>
        <dbReference type="ARBA" id="ARBA00022723"/>
    </source>
</evidence>
<dbReference type="Pfam" id="PF03136">
    <property type="entry name" value="Pup_ligase"/>
    <property type="match status" value="1"/>
</dbReference>
<dbReference type="NCBIfam" id="TIGR03686">
    <property type="entry name" value="pupylate_PafA"/>
    <property type="match status" value="1"/>
</dbReference>
<dbReference type="PIRSF" id="PIRSF018077">
    <property type="entry name" value="UCP018077"/>
    <property type="match status" value="1"/>
</dbReference>
<dbReference type="STRING" id="1652495.ccrud_07250"/>
<keyword evidence="2 7" id="KW-0479">Metal-binding</keyword>
<keyword evidence="11" id="KW-1185">Reference proteome</keyword>
<sequence length="482" mass="53746">MSAVESALTRRIMGIETEYGITCTDGESRKLRPDEIARVMFRPIVEKYSSSNIFIPNGSRLYLDVGSHPEYATAECDSLTQLINYEKAGDVIADRMAVAAEEALAKDGIDGQVYLFKNNVDSVGNSYGCHENYLVGRSMPLKALGKRLMPFLITRQLICGAGRIHHPNPADKGESFPVGYCISQRSDHVWEGVSSATTRSRPIINTRDEPHADSHSYRRLHVIVGDANMAEPSIALKVGSTLLILEMIEADFGLPDVELTNDIASIREISRDATGSTVLSLKDGTTMTALQIQQLMFDYASRWIEHRREPEFSGTSNAEMARVLDLWGRMLKAIESGDFSSVDTEIDWVIKKKLIDRFIQRGGLSLEDAKLAQIDLTYHDIRPGRGLFSVLQNRGMIKRWTTDEAINAAVDTAPNTTRAHLRGRILQTADKLGAPVTVDWMRHKVNRPEPQSVELGDPFAVDNSEVDQLIEYMTTHAESYRS</sequence>
<dbReference type="EMBL" id="CP015622">
    <property type="protein sequence ID" value="ANE04022.1"/>
    <property type="molecule type" value="Genomic_DNA"/>
</dbReference>
<keyword evidence="6 7" id="KW-0460">Magnesium</keyword>
<evidence type="ECO:0000313" key="11">
    <source>
        <dbReference type="Proteomes" id="UP000076929"/>
    </source>
</evidence>
<comment type="pathway">
    <text evidence="7">Protein modification; protein pupylation.</text>
</comment>
<organism evidence="10 11">
    <name type="scientific">Corynebacterium crudilactis</name>
    <dbReference type="NCBI Taxonomy" id="1652495"/>
    <lineage>
        <taxon>Bacteria</taxon>
        <taxon>Bacillati</taxon>
        <taxon>Actinomycetota</taxon>
        <taxon>Actinomycetes</taxon>
        <taxon>Mycobacteriales</taxon>
        <taxon>Corynebacteriaceae</taxon>
        <taxon>Corynebacterium</taxon>
    </lineage>
</organism>
<comment type="function">
    <text evidence="7">Catalyzes the covalent attachment of the prokaryotic ubiquitin-like protein modifier Pup to the proteasomal substrate proteins, thereby targeting them for proteasomal degradation. This tagging system is termed pupylation. The ligation reaction involves the side-chain carboxylate of the C-terminal glutamate of Pup and the side-chain amino group of a substrate lysine.</text>
</comment>
<feature type="binding site" evidence="7">
    <location>
        <position position="16"/>
    </location>
    <ligand>
        <name>Mg(2+)</name>
        <dbReference type="ChEBI" id="CHEBI:18420"/>
    </ligand>
</feature>
<comment type="miscellaneous">
    <text evidence="7">The reaction mechanism probably proceeds via the activation of Pup by phosphorylation of its C-terminal glutamate, which is then subject to nucleophilic attack by the substrate lysine, resulting in an isopeptide bond and the release of phosphate as a good leaving group.</text>
</comment>
<comment type="pathway">
    <text evidence="7">Protein degradation; proteasomal Pup-dependent pathway.</text>
</comment>
<gene>
    <name evidence="7" type="primary">pafA</name>
    <name evidence="10" type="ORF">ccrud_07250</name>
</gene>
<dbReference type="KEGG" id="ccjz:ccrud_07250"/>
<evidence type="ECO:0000256" key="6">
    <source>
        <dbReference type="ARBA" id="ARBA00022842"/>
    </source>
</evidence>
<evidence type="ECO:0000256" key="4">
    <source>
        <dbReference type="ARBA" id="ARBA00022786"/>
    </source>
</evidence>
<evidence type="ECO:0000256" key="7">
    <source>
        <dbReference type="HAMAP-Rule" id="MF_02111"/>
    </source>
</evidence>
<accession>A0A172QTK2</accession>
<dbReference type="EC" id="6.3.1.19" evidence="7 8"/>
<evidence type="ECO:0000256" key="5">
    <source>
        <dbReference type="ARBA" id="ARBA00022840"/>
    </source>
</evidence>
<comment type="catalytic activity">
    <reaction evidence="7">
        <text>ATP + [prokaryotic ubiquitin-like protein]-L-glutamate + [protein]-L-lysine = ADP + phosphate + N(6)-([prokaryotic ubiquitin-like protein]-gamma-L-glutamyl)-[protein]-L-lysine.</text>
        <dbReference type="EC" id="6.3.1.19"/>
    </reaction>
</comment>
<reference evidence="10 11" key="1">
    <citation type="submission" date="2016-05" db="EMBL/GenBank/DDBJ databases">
        <title>Complete genome sequence of Corynebacterium crudilactis, a new Corynebacterium species isolated from raw cow's milk.</title>
        <authorList>
            <person name="Christian R."/>
            <person name="Zimmermann J."/>
            <person name="Lipski A."/>
            <person name="Kalinowski J."/>
        </authorList>
    </citation>
    <scope>NUCLEOTIDE SEQUENCE [LARGE SCALE GENOMIC DNA]</scope>
    <source>
        <strain evidence="10 11">JZ16</strain>
    </source>
</reference>
<name>A0A172QTK2_9CORY</name>
<keyword evidence="3 7" id="KW-0547">Nucleotide-binding</keyword>
<keyword evidence="1 7" id="KW-0436">Ligase</keyword>
<dbReference type="GO" id="GO:0016879">
    <property type="term" value="F:ligase activity, forming carbon-nitrogen bonds"/>
    <property type="evidence" value="ECO:0007669"/>
    <property type="project" value="UniProtKB-UniRule"/>
</dbReference>
<dbReference type="UniPathway" id="UPA00997"/>
<dbReference type="GO" id="GO:0005524">
    <property type="term" value="F:ATP binding"/>
    <property type="evidence" value="ECO:0007669"/>
    <property type="project" value="UniProtKB-UniRule"/>
</dbReference>
<dbReference type="PANTHER" id="PTHR42307:SF3">
    <property type="entry name" value="PUP--PROTEIN LIGASE"/>
    <property type="match status" value="1"/>
</dbReference>
<dbReference type="PANTHER" id="PTHR42307">
    <property type="entry name" value="PUP DEAMIDASE/DEPUPYLASE"/>
    <property type="match status" value="1"/>
</dbReference>
<proteinExistence type="inferred from homology"/>
<evidence type="ECO:0000313" key="10">
    <source>
        <dbReference type="EMBL" id="ANE04022.1"/>
    </source>
</evidence>
<protein>
    <recommendedName>
        <fullName evidence="7 8">Pup--protein ligase</fullName>
        <ecNumber evidence="7 8">6.3.1.19</ecNumber>
    </recommendedName>
    <alternativeName>
        <fullName evidence="7">Proteasome accessory factor A</fullName>
    </alternativeName>
    <alternativeName>
        <fullName evidence="7">Pup-conjugating enzyme</fullName>
    </alternativeName>
</protein>
<dbReference type="Proteomes" id="UP000076929">
    <property type="component" value="Chromosome"/>
</dbReference>
<dbReference type="HAMAP" id="MF_02111">
    <property type="entry name" value="Pup_ligase"/>
    <property type="match status" value="1"/>
</dbReference>
<dbReference type="GO" id="GO:0010498">
    <property type="term" value="P:proteasomal protein catabolic process"/>
    <property type="evidence" value="ECO:0007669"/>
    <property type="project" value="UniProtKB-UniRule"/>
</dbReference>
<comment type="similarity">
    <text evidence="7">Belongs to the Pup ligase/Pup deamidase family. Pup-conjugating enzyme subfamily.</text>
</comment>
<dbReference type="GO" id="GO:0070490">
    <property type="term" value="P:protein pupylation"/>
    <property type="evidence" value="ECO:0007669"/>
    <property type="project" value="UniProtKB-UniRule"/>
</dbReference>
<dbReference type="GO" id="GO:0019787">
    <property type="term" value="F:ubiquitin-like protein transferase activity"/>
    <property type="evidence" value="ECO:0007669"/>
    <property type="project" value="UniProtKB-UniRule"/>
</dbReference>
<feature type="binding site" evidence="7">
    <location>
        <position position="440"/>
    </location>
    <ligand>
        <name>ATP</name>
        <dbReference type="ChEBI" id="CHEBI:30616"/>
    </ligand>
</feature>
<feature type="active site" description="Proton acceptor" evidence="7 9">
    <location>
        <position position="64"/>
    </location>
</feature>
<evidence type="ECO:0000256" key="9">
    <source>
        <dbReference type="PIRSR" id="PIRSR018077-1"/>
    </source>
</evidence>
<dbReference type="InterPro" id="IPR022279">
    <property type="entry name" value="Pup_ligase"/>
</dbReference>
<dbReference type="GO" id="GO:0019941">
    <property type="term" value="P:modification-dependent protein catabolic process"/>
    <property type="evidence" value="ECO:0007669"/>
    <property type="project" value="UniProtKB-UniRule"/>
</dbReference>
<evidence type="ECO:0000256" key="3">
    <source>
        <dbReference type="ARBA" id="ARBA00022741"/>
    </source>
</evidence>
<dbReference type="UniPathway" id="UPA00998"/>
<keyword evidence="5 7" id="KW-0067">ATP-binding</keyword>
<feature type="binding site" evidence="7">
    <location>
        <position position="70"/>
    </location>
    <ligand>
        <name>Mg(2+)</name>
        <dbReference type="ChEBI" id="CHEBI:18420"/>
    </ligand>
</feature>
<evidence type="ECO:0000256" key="1">
    <source>
        <dbReference type="ARBA" id="ARBA00022598"/>
    </source>
</evidence>
<dbReference type="AlphaFoldDB" id="A0A172QTK2"/>
<feature type="binding site" evidence="7">
    <location>
        <position position="62"/>
    </location>
    <ligand>
        <name>Mg(2+)</name>
        <dbReference type="ChEBI" id="CHEBI:18420"/>
    </ligand>
</feature>
<feature type="binding site" evidence="7">
    <location>
        <position position="73"/>
    </location>
    <ligand>
        <name>ATP</name>
        <dbReference type="ChEBI" id="CHEBI:30616"/>
    </ligand>
</feature>
<dbReference type="InterPro" id="IPR004347">
    <property type="entry name" value="Pup_ligase/deamidase"/>
</dbReference>
<evidence type="ECO:0000256" key="8">
    <source>
        <dbReference type="NCBIfam" id="TIGR03686"/>
    </source>
</evidence>
<dbReference type="GO" id="GO:0000287">
    <property type="term" value="F:magnesium ion binding"/>
    <property type="evidence" value="ECO:0007669"/>
    <property type="project" value="UniProtKB-UniRule"/>
</dbReference>
<feature type="binding site" evidence="7">
    <location>
        <position position="60"/>
    </location>
    <ligand>
        <name>ATP</name>
        <dbReference type="ChEBI" id="CHEBI:30616"/>
    </ligand>
</feature>